<accession>A0ABT2ET80</accession>
<evidence type="ECO:0000256" key="1">
    <source>
        <dbReference type="ARBA" id="ARBA00022737"/>
    </source>
</evidence>
<dbReference type="Proteomes" id="UP001204798">
    <property type="component" value="Unassembled WGS sequence"/>
</dbReference>
<name>A0ABT2ET80_9BACT</name>
<dbReference type="Pfam" id="PF25023">
    <property type="entry name" value="TEN_YD-shell"/>
    <property type="match status" value="1"/>
</dbReference>
<sequence length="263" mass="30123">DGNLIQQVNVNGTVEEISYDAAGQVVEIWHKRSNGQVLGYLSYGYNQDGLVSDVVEGDGGVVTYNYDPLFRLISEQRVGSYAYTVSYEYDGSGNRLARVWDGQRTDYVYDNADRLQFYVKPDGSVVAYDWDANGNMVARADGNQTTQFEYDFDNRLVKITYPSGSEVRFGYDGLGRRVFRQEGASVRYFYYDGDKIIAEREGNSWVVRYLLGLKSCGQVVSGQVRVYHADRLGSVRLGDGWKRKPCRQLYLRRFRQNRWSGRQ</sequence>
<evidence type="ECO:0000259" key="2">
    <source>
        <dbReference type="Pfam" id="PF25023"/>
    </source>
</evidence>
<dbReference type="NCBIfam" id="TIGR01643">
    <property type="entry name" value="YD_repeat_2x"/>
    <property type="match status" value="2"/>
</dbReference>
<feature type="domain" description="Teneurin-like YD-shell" evidence="2">
    <location>
        <begin position="62"/>
        <end position="193"/>
    </location>
</feature>
<organism evidence="3 4">
    <name type="scientific">Candidatus Fervidibacter sacchari</name>
    <dbReference type="NCBI Taxonomy" id="1448929"/>
    <lineage>
        <taxon>Bacteria</taxon>
        <taxon>Candidatus Fervidibacterota</taxon>
        <taxon>Candidatus Fervidibacter</taxon>
    </lineage>
</organism>
<dbReference type="PANTHER" id="PTHR32305:SF15">
    <property type="entry name" value="PROTEIN RHSA-RELATED"/>
    <property type="match status" value="1"/>
</dbReference>
<gene>
    <name evidence="3" type="ORF">M2350_003607</name>
</gene>
<keyword evidence="1" id="KW-0677">Repeat</keyword>
<evidence type="ECO:0000313" key="4">
    <source>
        <dbReference type="Proteomes" id="UP001204798"/>
    </source>
</evidence>
<dbReference type="Gene3D" id="2.180.10.10">
    <property type="entry name" value="RHS repeat-associated core"/>
    <property type="match status" value="2"/>
</dbReference>
<proteinExistence type="predicted"/>
<dbReference type="InterPro" id="IPR056823">
    <property type="entry name" value="TEN-like_YD-shell"/>
</dbReference>
<dbReference type="InterPro" id="IPR050708">
    <property type="entry name" value="T6SS_VgrG/RHS"/>
</dbReference>
<keyword evidence="4" id="KW-1185">Reference proteome</keyword>
<dbReference type="RefSeq" id="WP_411956316.1">
    <property type="nucleotide sequence ID" value="NZ_JANUCP010000009.1"/>
</dbReference>
<comment type="caution">
    <text evidence="3">The sequence shown here is derived from an EMBL/GenBank/DDBJ whole genome shotgun (WGS) entry which is preliminary data.</text>
</comment>
<evidence type="ECO:0000313" key="3">
    <source>
        <dbReference type="EMBL" id="MCS3921166.1"/>
    </source>
</evidence>
<dbReference type="PANTHER" id="PTHR32305">
    <property type="match status" value="1"/>
</dbReference>
<dbReference type="EMBL" id="JANUCP010000009">
    <property type="protein sequence ID" value="MCS3921166.1"/>
    <property type="molecule type" value="Genomic_DNA"/>
</dbReference>
<dbReference type="InterPro" id="IPR006530">
    <property type="entry name" value="YD"/>
</dbReference>
<feature type="non-terminal residue" evidence="3">
    <location>
        <position position="1"/>
    </location>
</feature>
<reference evidence="3 4" key="1">
    <citation type="submission" date="2022-08" db="EMBL/GenBank/DDBJ databases">
        <title>Bacterial and archaeal communities from various locations to study Microbial Dark Matter (Phase II).</title>
        <authorList>
            <person name="Stepanauskas R."/>
        </authorList>
    </citation>
    <scope>NUCLEOTIDE SEQUENCE [LARGE SCALE GENOMIC DNA]</scope>
    <source>
        <strain evidence="3 4">PD1</strain>
    </source>
</reference>
<protein>
    <submittedName>
        <fullName evidence="3">YD repeat-containing protein</fullName>
    </submittedName>
</protein>